<sequence>MSRSALYSPRQQSGIGLLGAVILSAGVVVAGFLLATAVKDFRKYDQFIEVRGLAEEVVKSDKASWNLAFSAYGETPQAASQAWVKQQEKLETTVLAMGFEAADIRRQPMNIYENINPNGGQVEPAKRWRAQGGIVVETPKVDAVEQATLKTDVFLNENIVLESSFVQFYFTDLNSIKPRMLKAATDNAKEAAQTFASDSGVTVGALKTATQGLFSISAPLGEYGGENTVMKKIRVVTKVQYLVE</sequence>
<proteinExistence type="predicted"/>
<evidence type="ECO:0008006" key="4">
    <source>
        <dbReference type="Google" id="ProtNLM"/>
    </source>
</evidence>
<dbReference type="InterPro" id="IPR052022">
    <property type="entry name" value="26kDa_periplasmic_antigen"/>
</dbReference>
<dbReference type="PANTHER" id="PTHR34387:SF2">
    <property type="entry name" value="SLR1258 PROTEIN"/>
    <property type="match status" value="1"/>
</dbReference>
<evidence type="ECO:0000313" key="3">
    <source>
        <dbReference type="Proteomes" id="UP001329151"/>
    </source>
</evidence>
<accession>A0AA86J8U7</accession>
<dbReference type="EMBL" id="AP028947">
    <property type="protein sequence ID" value="BET26730.1"/>
    <property type="molecule type" value="Genomic_DNA"/>
</dbReference>
<evidence type="ECO:0000313" key="2">
    <source>
        <dbReference type="EMBL" id="BET26730.1"/>
    </source>
</evidence>
<dbReference type="RefSeq" id="WP_130555822.1">
    <property type="nucleotide sequence ID" value="NZ_AP028947.1"/>
</dbReference>
<keyword evidence="1" id="KW-0812">Transmembrane</keyword>
<keyword evidence="1" id="KW-1133">Transmembrane helix</keyword>
<dbReference type="PIRSF" id="PIRSF029033">
    <property type="entry name" value="UCP029033"/>
    <property type="match status" value="1"/>
</dbReference>
<organism evidence="2 3">
    <name type="scientific">Limnobacter thiooxidans</name>
    <dbReference type="NCBI Taxonomy" id="131080"/>
    <lineage>
        <taxon>Bacteria</taxon>
        <taxon>Pseudomonadati</taxon>
        <taxon>Pseudomonadota</taxon>
        <taxon>Betaproteobacteria</taxon>
        <taxon>Burkholderiales</taxon>
        <taxon>Burkholderiaceae</taxon>
        <taxon>Limnobacter</taxon>
    </lineage>
</organism>
<dbReference type="Proteomes" id="UP001329151">
    <property type="component" value="Chromosome"/>
</dbReference>
<dbReference type="Pfam" id="PF04402">
    <property type="entry name" value="SIMPL"/>
    <property type="match status" value="1"/>
</dbReference>
<name>A0AA86J8U7_9BURK</name>
<reference evidence="2 3" key="1">
    <citation type="submission" date="2023-10" db="EMBL/GenBank/DDBJ databases">
        <title>Complete Genome Sequence of Limnobacter thiooxidans CS-K2T, Isolated from freshwater lake sediments in Bavaria, Germany.</title>
        <authorList>
            <person name="Naruki M."/>
            <person name="Watanabe A."/>
            <person name="Warashina T."/>
            <person name="Morita T."/>
            <person name="Arakawa K."/>
        </authorList>
    </citation>
    <scope>NUCLEOTIDE SEQUENCE [LARGE SCALE GENOMIC DNA]</scope>
    <source>
        <strain evidence="2 3">CS-K2</strain>
    </source>
</reference>
<feature type="transmembrane region" description="Helical" evidence="1">
    <location>
        <begin position="15"/>
        <end position="38"/>
    </location>
</feature>
<dbReference type="Gene3D" id="3.30.110.170">
    <property type="entry name" value="Protein of unknown function (DUF541), domain 1"/>
    <property type="match status" value="1"/>
</dbReference>
<dbReference type="KEGG" id="lto:RGQ30_22310"/>
<dbReference type="GO" id="GO:0006974">
    <property type="term" value="P:DNA damage response"/>
    <property type="evidence" value="ECO:0007669"/>
    <property type="project" value="TreeGrafter"/>
</dbReference>
<gene>
    <name evidence="2" type="ORF">RGQ30_22310</name>
</gene>
<dbReference type="Gene3D" id="3.30.70.2970">
    <property type="entry name" value="Protein of unknown function (DUF541), domain 2"/>
    <property type="match status" value="1"/>
</dbReference>
<keyword evidence="1" id="KW-0472">Membrane</keyword>
<dbReference type="InterPro" id="IPR007497">
    <property type="entry name" value="SIMPL/DUF541"/>
</dbReference>
<dbReference type="AlphaFoldDB" id="A0AA86J8U7"/>
<protein>
    <recommendedName>
        <fullName evidence="4">SIMPL domain-containing protein</fullName>
    </recommendedName>
</protein>
<evidence type="ECO:0000256" key="1">
    <source>
        <dbReference type="SAM" id="Phobius"/>
    </source>
</evidence>
<dbReference type="PANTHER" id="PTHR34387">
    <property type="entry name" value="SLR1258 PROTEIN"/>
    <property type="match status" value="1"/>
</dbReference>
<dbReference type="InterPro" id="IPR016907">
    <property type="entry name" value="UCP029033"/>
</dbReference>
<keyword evidence="3" id="KW-1185">Reference proteome</keyword>